<evidence type="ECO:0000313" key="2">
    <source>
        <dbReference type="EMBL" id="KGM14190.1"/>
    </source>
</evidence>
<evidence type="ECO:0000256" key="1">
    <source>
        <dbReference type="SAM" id="Phobius"/>
    </source>
</evidence>
<gene>
    <name evidence="2" type="ORF">N869_02935</name>
</gene>
<sequence>MSPTTPDAAEQDTRSPAQIEADIARTRQEIKLAVDELSNRLDPRVQAKAVGDETRAAAADLRRRLAREPRGLTESPPTTRGWVVLGVGAALTALVLTAVVRRL</sequence>
<evidence type="ECO:0000313" key="3">
    <source>
        <dbReference type="Proteomes" id="UP000054314"/>
    </source>
</evidence>
<dbReference type="InterPro" id="IPR022062">
    <property type="entry name" value="DUF3618"/>
</dbReference>
<dbReference type="Pfam" id="PF12277">
    <property type="entry name" value="DUF3618"/>
    <property type="match status" value="1"/>
</dbReference>
<protein>
    <submittedName>
        <fullName evidence="2">Membrane protein</fullName>
    </submittedName>
</protein>
<keyword evidence="1" id="KW-0472">Membrane</keyword>
<dbReference type="Proteomes" id="UP000054314">
    <property type="component" value="Unassembled WGS sequence"/>
</dbReference>
<keyword evidence="3" id="KW-1185">Reference proteome</keyword>
<reference evidence="2 3" key="1">
    <citation type="submission" date="2013-08" db="EMBL/GenBank/DDBJ databases">
        <title>Genome sequencing of Cellulomonas bogoriensis 69B4.</title>
        <authorList>
            <person name="Chen F."/>
            <person name="Li Y."/>
            <person name="Wang G."/>
        </authorList>
    </citation>
    <scope>NUCLEOTIDE SEQUENCE [LARGE SCALE GENOMIC DNA]</scope>
    <source>
        <strain evidence="2 3">69B4</strain>
    </source>
</reference>
<accession>A0A0A0C207</accession>
<dbReference type="OrthoDB" id="4869811at2"/>
<dbReference type="EMBL" id="AXCZ01000010">
    <property type="protein sequence ID" value="KGM14190.1"/>
    <property type="molecule type" value="Genomic_DNA"/>
</dbReference>
<keyword evidence="1" id="KW-0812">Transmembrane</keyword>
<proteinExistence type="predicted"/>
<feature type="transmembrane region" description="Helical" evidence="1">
    <location>
        <begin position="82"/>
        <end position="100"/>
    </location>
</feature>
<comment type="caution">
    <text evidence="2">The sequence shown here is derived from an EMBL/GenBank/DDBJ whole genome shotgun (WGS) entry which is preliminary data.</text>
</comment>
<name>A0A0A0C207_9CELL</name>
<dbReference type="RefSeq" id="WP_035057200.1">
    <property type="nucleotide sequence ID" value="NZ_AXCZ01000010.1"/>
</dbReference>
<dbReference type="AlphaFoldDB" id="A0A0A0C207"/>
<organism evidence="2 3">
    <name type="scientific">Cellulomonas bogoriensis 69B4 = DSM 16987</name>
    <dbReference type="NCBI Taxonomy" id="1386082"/>
    <lineage>
        <taxon>Bacteria</taxon>
        <taxon>Bacillati</taxon>
        <taxon>Actinomycetota</taxon>
        <taxon>Actinomycetes</taxon>
        <taxon>Micrococcales</taxon>
        <taxon>Cellulomonadaceae</taxon>
        <taxon>Cellulomonas</taxon>
    </lineage>
</organism>
<keyword evidence="1" id="KW-1133">Transmembrane helix</keyword>